<dbReference type="CDD" id="cd07986">
    <property type="entry name" value="LPLAT_ACT14924-like"/>
    <property type="match status" value="1"/>
</dbReference>
<evidence type="ECO:0000256" key="1">
    <source>
        <dbReference type="SAM" id="MobiDB-lite"/>
    </source>
</evidence>
<protein>
    <submittedName>
        <fullName evidence="3">Putative hemolysin</fullName>
    </submittedName>
</protein>
<dbReference type="Proteomes" id="UP000244224">
    <property type="component" value="Unassembled WGS sequence"/>
</dbReference>
<evidence type="ECO:0000259" key="2">
    <source>
        <dbReference type="SMART" id="SM00563"/>
    </source>
</evidence>
<dbReference type="InterPro" id="IPR002123">
    <property type="entry name" value="Plipid/glycerol_acylTrfase"/>
</dbReference>
<feature type="domain" description="Phospholipid/glycerol acyltransferase" evidence="2">
    <location>
        <begin position="86"/>
        <end position="210"/>
    </location>
</feature>
<dbReference type="RefSeq" id="WP_108129481.1">
    <property type="nucleotide sequence ID" value="NZ_QBKP01000009.1"/>
</dbReference>
<accession>A0A2T6AXV8</accession>
<proteinExistence type="predicted"/>
<feature type="region of interest" description="Disordered" evidence="1">
    <location>
        <begin position="296"/>
        <end position="318"/>
    </location>
</feature>
<comment type="caution">
    <text evidence="3">The sequence shown here is derived from an EMBL/GenBank/DDBJ whole genome shotgun (WGS) entry which is preliminary data.</text>
</comment>
<sequence length="318" mass="34674">MSLVEAQRNVSRDISYASAARSRGGRALIRLLENATGRPRVIARAAGYEAAMAAGQSFWQVMPEKFGLRLEVTSGSLTSVPGSGPLVMIANHPYGILDGLMMGNLLDALRGDFRILANSVLVKAPDLRRVILPISFDETPEAVALNLQTRRTALDYLTGGGAIGIFPGGTVSTAATPLRARPMDPAWRNFTAKLIQRSGATVVPLFFEGENSRLFQIASHLHYTLRLGLLIKEFRARMDQPVRVAIGQPIPPDRLATFGPDARGMMDFLRRSTYELSPRPVDSYAYGYEFEAKYKSRQGEGSDGGRRVRFGAGGADRS</sequence>
<dbReference type="EMBL" id="QBKP01000009">
    <property type="protein sequence ID" value="PTX48629.1"/>
    <property type="molecule type" value="Genomic_DNA"/>
</dbReference>
<dbReference type="AlphaFoldDB" id="A0A2T6AXV8"/>
<dbReference type="SUPFAM" id="SSF69593">
    <property type="entry name" value="Glycerol-3-phosphate (1)-acyltransferase"/>
    <property type="match status" value="1"/>
</dbReference>
<dbReference type="SMART" id="SM00563">
    <property type="entry name" value="PlsC"/>
    <property type="match status" value="1"/>
</dbReference>
<name>A0A2T6AXV8_9RHOB</name>
<evidence type="ECO:0000313" key="3">
    <source>
        <dbReference type="EMBL" id="PTX48629.1"/>
    </source>
</evidence>
<dbReference type="OrthoDB" id="1113830at2"/>
<evidence type="ECO:0000313" key="4">
    <source>
        <dbReference type="Proteomes" id="UP000244224"/>
    </source>
</evidence>
<organism evidence="3 4">
    <name type="scientific">Gemmobacter caeni</name>
    <dbReference type="NCBI Taxonomy" id="589035"/>
    <lineage>
        <taxon>Bacteria</taxon>
        <taxon>Pseudomonadati</taxon>
        <taxon>Pseudomonadota</taxon>
        <taxon>Alphaproteobacteria</taxon>
        <taxon>Rhodobacterales</taxon>
        <taxon>Paracoccaceae</taxon>
        <taxon>Gemmobacter</taxon>
    </lineage>
</organism>
<keyword evidence="4" id="KW-1185">Reference proteome</keyword>
<dbReference type="Pfam" id="PF19576">
    <property type="entry name" value="Acyltransf_2"/>
    <property type="match status" value="1"/>
</dbReference>
<dbReference type="GO" id="GO:0016746">
    <property type="term" value="F:acyltransferase activity"/>
    <property type="evidence" value="ECO:0007669"/>
    <property type="project" value="InterPro"/>
</dbReference>
<feature type="compositionally biased region" description="Basic and acidic residues" evidence="1">
    <location>
        <begin position="296"/>
        <end position="306"/>
    </location>
</feature>
<dbReference type="InterPro" id="IPR045746">
    <property type="entry name" value="ACT14924-like_Acyltransf_dom"/>
</dbReference>
<gene>
    <name evidence="3" type="ORF">C8N34_109137</name>
</gene>
<reference evidence="3 4" key="1">
    <citation type="submission" date="2018-04" db="EMBL/GenBank/DDBJ databases">
        <title>Genomic Encyclopedia of Archaeal and Bacterial Type Strains, Phase II (KMG-II): from individual species to whole genera.</title>
        <authorList>
            <person name="Goeker M."/>
        </authorList>
    </citation>
    <scope>NUCLEOTIDE SEQUENCE [LARGE SCALE GENOMIC DNA]</scope>
    <source>
        <strain evidence="3 4">DSM 21823</strain>
    </source>
</reference>